<dbReference type="KEGG" id="ahm:TL08_16915"/>
<name>A0AAC9MYA0_9PSEU</name>
<organism evidence="1 2">
    <name type="scientific">Actinoalloteichus hymeniacidonis</name>
    <dbReference type="NCBI Taxonomy" id="340345"/>
    <lineage>
        <taxon>Bacteria</taxon>
        <taxon>Bacillati</taxon>
        <taxon>Actinomycetota</taxon>
        <taxon>Actinomycetes</taxon>
        <taxon>Pseudonocardiales</taxon>
        <taxon>Pseudonocardiaceae</taxon>
        <taxon>Actinoalloteichus</taxon>
    </lineage>
</organism>
<dbReference type="PANTHER" id="PTHR11803:SF39">
    <property type="entry name" value="2-IMINOBUTANOATE_2-IMINOPROPANOATE DEAMINASE"/>
    <property type="match status" value="1"/>
</dbReference>
<dbReference type="CDD" id="cd00448">
    <property type="entry name" value="YjgF_YER057c_UK114_family"/>
    <property type="match status" value="1"/>
</dbReference>
<dbReference type="AlphaFoldDB" id="A0AAC9MYA0"/>
<dbReference type="Gene3D" id="3.30.1330.40">
    <property type="entry name" value="RutC-like"/>
    <property type="match status" value="1"/>
</dbReference>
<reference evidence="2" key="1">
    <citation type="submission" date="2016-03" db="EMBL/GenBank/DDBJ databases">
        <title>Complete genome sequence of the type strain Actinoalloteichus hymeniacidonis DSM 45092.</title>
        <authorList>
            <person name="Schaffert L."/>
            <person name="Albersmeier A."/>
            <person name="Winkler A."/>
            <person name="Kalinowski J."/>
            <person name="Zotchev S."/>
            <person name="Ruckert C."/>
        </authorList>
    </citation>
    <scope>NUCLEOTIDE SEQUENCE [LARGE SCALE GENOMIC DNA]</scope>
    <source>
        <strain evidence="2">HPA177(T) (DSM 45092(T))</strain>
    </source>
</reference>
<dbReference type="Proteomes" id="UP000095210">
    <property type="component" value="Chromosome"/>
</dbReference>
<dbReference type="RefSeq" id="WP_069850301.1">
    <property type="nucleotide sequence ID" value="NZ_CP014859.1"/>
</dbReference>
<dbReference type="Pfam" id="PF01042">
    <property type="entry name" value="Ribonuc_L-PSP"/>
    <property type="match status" value="1"/>
</dbReference>
<evidence type="ECO:0000313" key="2">
    <source>
        <dbReference type="Proteomes" id="UP000095210"/>
    </source>
</evidence>
<gene>
    <name evidence="1" type="ORF">TL08_16915</name>
</gene>
<dbReference type="InterPro" id="IPR006175">
    <property type="entry name" value="YjgF/YER057c/UK114"/>
</dbReference>
<sequence>MTWKAITSPDLPAPAGPYSHVIDTGTLVFTAGFGPQDPATGEVPEGIEAQTEQVIDNVETALAAVGLRLSDVVKTTVHLERLDRDFAAYNVVYARRFAEPHPVRTTVGSTLANILVEIDAVAVRPS</sequence>
<dbReference type="InterPro" id="IPR035959">
    <property type="entry name" value="RutC-like_sf"/>
</dbReference>
<dbReference type="GO" id="GO:0019239">
    <property type="term" value="F:deaminase activity"/>
    <property type="evidence" value="ECO:0007669"/>
    <property type="project" value="TreeGrafter"/>
</dbReference>
<proteinExistence type="predicted"/>
<dbReference type="EMBL" id="CP014859">
    <property type="protein sequence ID" value="AOS64183.1"/>
    <property type="molecule type" value="Genomic_DNA"/>
</dbReference>
<protein>
    <submittedName>
        <fullName evidence="1">Translation initiation inhibitor, yjgF family</fullName>
    </submittedName>
</protein>
<dbReference type="GO" id="GO:0005829">
    <property type="term" value="C:cytosol"/>
    <property type="evidence" value="ECO:0007669"/>
    <property type="project" value="TreeGrafter"/>
</dbReference>
<dbReference type="SUPFAM" id="SSF55298">
    <property type="entry name" value="YjgF-like"/>
    <property type="match status" value="1"/>
</dbReference>
<dbReference type="PANTHER" id="PTHR11803">
    <property type="entry name" value="2-IMINOBUTANOATE/2-IMINOPROPANOATE DEAMINASE RIDA"/>
    <property type="match status" value="1"/>
</dbReference>
<evidence type="ECO:0000313" key="1">
    <source>
        <dbReference type="EMBL" id="AOS64183.1"/>
    </source>
</evidence>
<keyword evidence="2" id="KW-1185">Reference proteome</keyword>
<accession>A0AAC9MYA0</accession>